<keyword evidence="2" id="KW-1185">Reference proteome</keyword>
<dbReference type="InterPro" id="IPR011704">
    <property type="entry name" value="ATPase_dyneun-rel_AAA"/>
</dbReference>
<dbReference type="CDD" id="cd16449">
    <property type="entry name" value="RING-HC"/>
    <property type="match status" value="1"/>
</dbReference>
<accession>A0ABM0MSA8</accession>
<dbReference type="Pfam" id="PF07728">
    <property type="entry name" value="AAA_5"/>
    <property type="match status" value="1"/>
</dbReference>
<proteinExistence type="predicted"/>
<dbReference type="SUPFAM" id="SSF52540">
    <property type="entry name" value="P-loop containing nucleoside triphosphate hydrolases"/>
    <property type="match status" value="2"/>
</dbReference>
<dbReference type="Proteomes" id="UP000694865">
    <property type="component" value="Unplaced"/>
</dbReference>
<gene>
    <name evidence="3" type="primary">LOC102800793</name>
</gene>
<dbReference type="SMART" id="SM00382">
    <property type="entry name" value="AAA"/>
    <property type="match status" value="1"/>
</dbReference>
<dbReference type="InterPro" id="IPR003593">
    <property type="entry name" value="AAA+_ATPase"/>
</dbReference>
<dbReference type="InterPro" id="IPR031248">
    <property type="entry name" value="RNF213"/>
</dbReference>
<dbReference type="GeneID" id="102800793"/>
<protein>
    <submittedName>
        <fullName evidence="3">E3 ubiquitin-protein ligase RNF213-like</fullName>
    </submittedName>
</protein>
<organism evidence="2 3">
    <name type="scientific">Saccoglossus kowalevskii</name>
    <name type="common">Acorn worm</name>
    <dbReference type="NCBI Taxonomy" id="10224"/>
    <lineage>
        <taxon>Eukaryota</taxon>
        <taxon>Metazoa</taxon>
        <taxon>Hemichordata</taxon>
        <taxon>Enteropneusta</taxon>
        <taxon>Harrimaniidae</taxon>
        <taxon>Saccoglossus</taxon>
    </lineage>
</organism>
<dbReference type="PANTHER" id="PTHR22605">
    <property type="entry name" value="RZ-TYPE DOMAIN-CONTAINING PROTEIN"/>
    <property type="match status" value="1"/>
</dbReference>
<feature type="domain" description="AAA+ ATPase" evidence="1">
    <location>
        <begin position="749"/>
        <end position="889"/>
    </location>
</feature>
<name>A0ABM0MSA8_SACKO</name>
<dbReference type="PANTHER" id="PTHR22605:SF16">
    <property type="entry name" value="E3 UBIQUITIN-PROTEIN LIGASE RNF213"/>
    <property type="match status" value="1"/>
</dbReference>
<reference evidence="3" key="1">
    <citation type="submission" date="2025-08" db="UniProtKB">
        <authorList>
            <consortium name="RefSeq"/>
        </authorList>
    </citation>
    <scope>IDENTIFICATION</scope>
    <source>
        <tissue evidence="3">Testes</tissue>
    </source>
</reference>
<dbReference type="InterPro" id="IPR027417">
    <property type="entry name" value="P-loop_NTPase"/>
</dbReference>
<evidence type="ECO:0000259" key="1">
    <source>
        <dbReference type="SMART" id="SM00382"/>
    </source>
</evidence>
<dbReference type="RefSeq" id="XP_006822899.1">
    <property type="nucleotide sequence ID" value="XM_006822836.1"/>
</dbReference>
<evidence type="ECO:0000313" key="2">
    <source>
        <dbReference type="Proteomes" id="UP000694865"/>
    </source>
</evidence>
<sequence length="3508" mass="402062">MNAVNSRGIYEVGNIGSNLKDADHVILRLSEESNTDDNIQTEWTLTDLNDLRSKIILVSGKGSDGKEGSERFLAILEGVSRLAGAFVKLTEAGDLFYRDMKTTVSKLNQGCGETDMIMDDSVTIKLSKNTCIKGAGDPLKLVCELYMFMENCIEKWSSVVEQARNTFRALNNFTTKQLNIMRQEIVYLLPYYTGTETISDELLSLLHCLNNSVNKEMLSDVLVKCLKEIKEDPDLLLTREIDTHDCDLKQLKVFLKRMKRFPGITDQIAKAAFQACDGDIEKGEEWCIENITMEEENMDEIDRLYSAFIKTPYADIDDLTSDSALVNIVRKSEISGNNGGTRTSEYESHIVQELEKTWNQYQHKNYDEEEQEHISIEFLGLILDALKNKEKQADLQPDVTPDIKQGKPNLFIVPERTIITTCLSIYYHRGKLEFPDAGEVLVCTKQTTSEEGGSDARGSQFWSYLPITHCVSPSEVFADTCRNTDDRYVLLDEIEFFSEKFRRIHHYLNCFYGNETMIIKFSKAEYPIYKEDPSECLDIIMRYCGVQKPLWSVIHQFVSFLNEQLVNWEESPFCGKLASEDLPGFSRFALHFMIVVAQDFATPSLEISDESIGAMSTDEPMYQVRRRWEQMAHPYIFFNKDGTTMTFHGFKVGRDGSLVSPTHPDIVVPGIILEKQLQTALEDNGAKFSYVDQAKPKFDFDRLPRKEKVRYLCRVLGMSDRAANDPDPTYELITDNVTKMMGILLRFRCDTPVVIMGETGCGKTRLVKYLCALMGGRKRPRNFMVMKVHGGTTSNNIVEKVKEAEKLAEENEGNFGIDTVLFFDEANTTDALGVIKEIMTDSTLEGRPLSTKSLKFVAACNPYRKHTEEAIKTLEAAGLGFRVHADDSEEKMGTIPMRHLVYRVQQLPPRLMSFVWDFGQLSDEVEQAYIASIVKNNLMNSINRDKSMIAIERFLLITVLSASQRFMRSENDECRFVSLRDIERTVIVYKWFVEHYELFASEMYRKEQEQRNVPVFTTFMGRQHKINTKIRRCIILALGVCYHACLTNRLKYREHIAKSLEDKHLLPEGQLTIQKEISWCQDIFVDSIKLNPNIARNEALKENVFMITVCLQLKIPIFVVGKPGSSKSLAKTIVDNNMKGKSSSSNLFRKMKGAQMWSCQCSQHSTPENIIETFDHCAAFQKQQCQDDNPTGGDQDENMGVVVLDEVGLAEDSPLMPLKTLHPLLENGCIEDIDDPPAWRKVAFMGLSNWSLDPAKMNRGVFVVRDVPNIQELERSACDIASNASMENLIHPMAEAYLDLFQKCAGKREYFGLRDFYCLVKMVSSVAETEGRCLTWEEMRHCVSRNFGGHEGTEAVTIFEKLCRSFCNGEEDTYYLNRLFDEQNETQHISSVDLIRSNLLSEGSTGTTRYLLLMTKNSAAYDILRNMKQDDGKPFLDHEKTLVIYGSNFKNDQAYSQVCRNIKRIKICMETGHPVILINAEVLYESLYDTMNQYYIEYGELRYVNLGLGTHRFNALVHKDFRLVVIAERDVVLQTYPIPLINRLEKHYIVVNNVLTTEELALVEQLRQWTDSFVTLRQQVITSKTHNFTKSEAFIGYFEDAVSTIVHDVSTVVAAHNSTKLQHGNQKEVLDLAKKRFIQSCTPDAIVRLTETQFPDNPNSIFDMYFIDQCHTSLSHFLADIYETCGDSTRLLAQVTTHGKLLTDALQVVGKTTINHRHIFLVNLQQFGSEQEFRTAMSEFYRKDMQSKHLLVLQCASGRHNLKLVPFARFLIQDERRNTGNNYAHLVLVVQLSRIGGDDFLGFQADPWITTHIDDLRPPTGNSPDMGNLISNSVSDLFSLNDEDTFDSIAVLKMCIHGAMSLIDWGNDTGQEIESSEMSTTTTYIRKMQDLLEVREQSSLSDFRRFPDVLRKRMHLLLHEVDQCQPNNGKSWAKDVAMQAHSLQEGGTFRKTLVLKICELVTPILAELITYCSRNNNLTILHSSPCQHWIHKFWLYMFNDPIVTQCKVADPPSSEKRALVLHDGPNDMSNKWKLPFSWVIYDFLESQMSNAALLQNNEEAHSRLGICLWKLLENAPIGQVIRAAIQGGGNWSEFFDLYLHDFVQRAYKWKSIEEFELVCQSIKTASMEIRNKHVSTGQSGHVGHNLKDNDLNIADIHVAYHQVKRRLQYFSKLVNTFKSLLNKLIVTEQTDEMIIDVIALSYTLDMIVPETEELGKPTILKYWLNELLPSVTFVANQLLLLGNVGPKTKRILDQCRPKWDAMYVLRLFVDNLCSGEMDDGDVKTALAYFRVIKKKTNITKVNHMMIVEKLLNTCRFDAVRRYFVKDVPHCAFQPHDVVDPVVLKCQHLCCEKCFEILKTQEILECPIDDCREEFPPNATGTMKSRKDAELYKTHRKNCNLFLLEIISTFYLNFGENDTPDDEVWNKLQCNLRIQDGTLTISDPGKTSCNMNMSAFLVRLILRFRIDKVRPHLQKYMEQYLQLCSTPQEKNGVLSLFVNCIEDSFHKHGINTNDVYPLIDQSKPFTGVNVDDLLSIAAARYVLTRTADIIHDITNASMPSQLTGEIQSMLQHSKQILQITNSPQCSMFLLKCLCRRYNLGYLDKIPKDLEWIFPHTLQLCGSNTEIVKFDQFNITGDLYKKLKYTIHQLFEKQNNIDNVLHIIQHSDEPDIAKMSLILSIYSQVTLQYARDEPVNPEVVHMLVDMVQQDLYDYETQEIDLLLELLQNQQGFPNSFLEISPDLDRNERELISIITHMNALLVVTGKNSILQPLWNLMTKPSNLMGHYLPTMPDDEFFKTQSSVEGQWLCCGNRHTYYVQPNKTHPQRCPVCGIEKWRDDIQLQRDQFIVTGHNLGTPTTHEAIYPIRGIQPIPLVIMRLMTHVAMLLGSLSYAQVISEMIDGHASYIGEEGRVGDFLMKHIRLNVQMLSDAIGGSYDDAVMTIHFVLNVILKDISEDDDIYSLYPEMESQEDRAEWESIMVEKYIRPAIKNLHNTWEDLRGELFDDANSDQNAIYKSIFEHEINSSDIEEVSHNYAILWNYRPKVRFEQLAGLLENSNEHFPILEEFMKMNHYLQAVRLLPDIVHLQVELRRICHLKISEQEAEDTLICDFSAKNETNRPRLKFLVGSFCVAWRLMKNAIVHEGVGGIGIPKEYIADEVGLESPLSILLPSVSGRGRCSLALVDALITAQNMFLHKFAYIRGFKLSQERVKISDITTTDLINFDQEELEQMIMSHCNYLLEIGGDPILDYDFSAFERQIITKLIQGKPLIEREPISFVFSDSICDKQVFASLSRLIPQVEIPHRPQREIMVDIRNNLSLPDLCTSIRAIDLAIGFLNSSGGKKDMLIHQYLQDVLRLPVDDGLLSEKARKSSTLSHILSLWQLLVVEKAKQFINGNLDPFDDIDIRYIQQLPDDRVHSLKEILQRIDIIRLIRELFEFVHLELKSGLQTEITPDNIIRDCLNKFCEDKAVDIIKGIEKLPDELTMRHLVEFWKLANECHSDIERLGSTSE</sequence>
<evidence type="ECO:0000313" key="3">
    <source>
        <dbReference type="RefSeq" id="XP_006822899.1"/>
    </source>
</evidence>
<dbReference type="Gene3D" id="3.40.50.300">
    <property type="entry name" value="P-loop containing nucleotide triphosphate hydrolases"/>
    <property type="match status" value="2"/>
</dbReference>